<feature type="domain" description="Secreted protein CSS2 C-terminal" evidence="1">
    <location>
        <begin position="18"/>
        <end position="138"/>
    </location>
</feature>
<dbReference type="OrthoDB" id="5059029at2759"/>
<reference evidence="2" key="1">
    <citation type="journal article" date="2021" name="Nat. Commun.">
        <title>Genetic determinants of endophytism in the Arabidopsis root mycobiome.</title>
        <authorList>
            <person name="Mesny F."/>
            <person name="Miyauchi S."/>
            <person name="Thiergart T."/>
            <person name="Pickel B."/>
            <person name="Atanasova L."/>
            <person name="Karlsson M."/>
            <person name="Huettel B."/>
            <person name="Barry K.W."/>
            <person name="Haridas S."/>
            <person name="Chen C."/>
            <person name="Bauer D."/>
            <person name="Andreopoulos W."/>
            <person name="Pangilinan J."/>
            <person name="LaButti K."/>
            <person name="Riley R."/>
            <person name="Lipzen A."/>
            <person name="Clum A."/>
            <person name="Drula E."/>
            <person name="Henrissat B."/>
            <person name="Kohler A."/>
            <person name="Grigoriev I.V."/>
            <person name="Martin F.M."/>
            <person name="Hacquard S."/>
        </authorList>
    </citation>
    <scope>NUCLEOTIDE SEQUENCE</scope>
    <source>
        <strain evidence="2">MPI-SDFR-AT-0068</strain>
    </source>
</reference>
<keyword evidence="3" id="KW-1185">Reference proteome</keyword>
<proteinExistence type="predicted"/>
<gene>
    <name evidence="2" type="ORF">BKA59DRAFT_523973</name>
</gene>
<sequence length="158" mass="16863">MAARYRLEGYSDEQGNSASALEKRRNVNVCRFINTVASCTVIAANGFSLVKTIVNQIRNAANHKSCGEFTGTAAKGKSAGGDCDTTAEEKTIAGALEDHLKQFGDPLCENQYLNLTHSGTWNGYLLIGPADGFDSKVYCGTKLNFDHCTSGGKNDLTG</sequence>
<dbReference type="EMBL" id="JAGPXF010000003">
    <property type="protein sequence ID" value="KAH7251039.1"/>
    <property type="molecule type" value="Genomic_DNA"/>
</dbReference>
<dbReference type="AlphaFoldDB" id="A0A8K0WC91"/>
<dbReference type="InterPro" id="IPR046624">
    <property type="entry name" value="CSS2_C"/>
</dbReference>
<dbReference type="Pfam" id="PF20521">
    <property type="entry name" value="DUF6736"/>
    <property type="match status" value="1"/>
</dbReference>
<protein>
    <recommendedName>
        <fullName evidence="1">Secreted protein CSS2 C-terminal domain-containing protein</fullName>
    </recommendedName>
</protein>
<evidence type="ECO:0000313" key="3">
    <source>
        <dbReference type="Proteomes" id="UP000813427"/>
    </source>
</evidence>
<organism evidence="2 3">
    <name type="scientific">Fusarium tricinctum</name>
    <dbReference type="NCBI Taxonomy" id="61284"/>
    <lineage>
        <taxon>Eukaryota</taxon>
        <taxon>Fungi</taxon>
        <taxon>Dikarya</taxon>
        <taxon>Ascomycota</taxon>
        <taxon>Pezizomycotina</taxon>
        <taxon>Sordariomycetes</taxon>
        <taxon>Hypocreomycetidae</taxon>
        <taxon>Hypocreales</taxon>
        <taxon>Nectriaceae</taxon>
        <taxon>Fusarium</taxon>
        <taxon>Fusarium tricinctum species complex</taxon>
    </lineage>
</organism>
<evidence type="ECO:0000259" key="1">
    <source>
        <dbReference type="Pfam" id="PF20521"/>
    </source>
</evidence>
<dbReference type="Proteomes" id="UP000813427">
    <property type="component" value="Unassembled WGS sequence"/>
</dbReference>
<name>A0A8K0WC91_9HYPO</name>
<accession>A0A8K0WC91</accession>
<evidence type="ECO:0000313" key="2">
    <source>
        <dbReference type="EMBL" id="KAH7251039.1"/>
    </source>
</evidence>
<comment type="caution">
    <text evidence="2">The sequence shown here is derived from an EMBL/GenBank/DDBJ whole genome shotgun (WGS) entry which is preliminary data.</text>
</comment>